<dbReference type="OrthoDB" id="5242876at2"/>
<evidence type="ECO:0000259" key="1">
    <source>
        <dbReference type="PROSITE" id="PS51186"/>
    </source>
</evidence>
<feature type="domain" description="N-acetyltransferase" evidence="1">
    <location>
        <begin position="8"/>
        <end position="190"/>
    </location>
</feature>
<accession>A0A4R1CJV9</accession>
<keyword evidence="2" id="KW-0808">Transferase</keyword>
<dbReference type="Proteomes" id="UP000295453">
    <property type="component" value="Unassembled WGS sequence"/>
</dbReference>
<comment type="caution">
    <text evidence="2">The sequence shown here is derived from an EMBL/GenBank/DDBJ whole genome shotgun (WGS) entry which is preliminary data.</text>
</comment>
<dbReference type="SUPFAM" id="SSF55729">
    <property type="entry name" value="Acyl-CoA N-acyltransferases (Nat)"/>
    <property type="match status" value="1"/>
</dbReference>
<evidence type="ECO:0000313" key="3">
    <source>
        <dbReference type="Proteomes" id="UP000295453"/>
    </source>
</evidence>
<dbReference type="GO" id="GO:0016747">
    <property type="term" value="F:acyltransferase activity, transferring groups other than amino-acyl groups"/>
    <property type="evidence" value="ECO:0007669"/>
    <property type="project" value="InterPro"/>
</dbReference>
<dbReference type="CDD" id="cd04301">
    <property type="entry name" value="NAT_SF"/>
    <property type="match status" value="1"/>
</dbReference>
<dbReference type="EMBL" id="SJZJ01000003">
    <property type="protein sequence ID" value="TCJ30665.1"/>
    <property type="molecule type" value="Genomic_DNA"/>
</dbReference>
<dbReference type="AlphaFoldDB" id="A0A4R1CJV9"/>
<sequence length="225" mass="24359">MSRRPVRLTVDHLAAFEGHARECLFWQLDPVRRERLTPDEAAEQKRDWVASVLLEWGACGHVLLDDGRVAAHAFYAPPAFAPGSAGLPTAPVTPDAVQLLTVQVAEEYRGGGLGRLLVRAAAKDLVDRGVVAIEAFGASRPGFSRVESRVSAPSFPDRGGCVVPVGFLTAVGFRTQRAHPAYPRMRMDLRSTLSWKDEVEQAIGALLGAVRPVKQPKPAPPAVRD</sequence>
<reference evidence="2 3" key="1">
    <citation type="submission" date="2019-03" db="EMBL/GenBank/DDBJ databases">
        <authorList>
            <person name="Kim M.K.M."/>
        </authorList>
    </citation>
    <scope>NUCLEOTIDE SEQUENCE [LARGE SCALE GENOMIC DNA]</scope>
    <source>
        <strain evidence="2 3">18JY15-6</strain>
    </source>
</reference>
<gene>
    <name evidence="2" type="ORF">EPD65_03325</name>
</gene>
<dbReference type="Pfam" id="PF00583">
    <property type="entry name" value="Acetyltransf_1"/>
    <property type="match status" value="1"/>
</dbReference>
<dbReference type="InterPro" id="IPR000182">
    <property type="entry name" value="GNAT_dom"/>
</dbReference>
<keyword evidence="3" id="KW-1185">Reference proteome</keyword>
<dbReference type="PROSITE" id="PS51186">
    <property type="entry name" value="GNAT"/>
    <property type="match status" value="1"/>
</dbReference>
<organism evidence="2 3">
    <name type="scientific">Nocardioides jejuensis</name>
    <dbReference type="NCBI Taxonomy" id="2502782"/>
    <lineage>
        <taxon>Bacteria</taxon>
        <taxon>Bacillati</taxon>
        <taxon>Actinomycetota</taxon>
        <taxon>Actinomycetes</taxon>
        <taxon>Propionibacteriales</taxon>
        <taxon>Nocardioidaceae</taxon>
        <taxon>Nocardioides</taxon>
    </lineage>
</organism>
<name>A0A4R1CJV9_9ACTN</name>
<evidence type="ECO:0000313" key="2">
    <source>
        <dbReference type="EMBL" id="TCJ30665.1"/>
    </source>
</evidence>
<dbReference type="Gene3D" id="3.40.630.30">
    <property type="match status" value="1"/>
</dbReference>
<protein>
    <submittedName>
        <fullName evidence="2">N-acetyltransferase</fullName>
    </submittedName>
</protein>
<proteinExistence type="predicted"/>
<dbReference type="InterPro" id="IPR016181">
    <property type="entry name" value="Acyl_CoA_acyltransferase"/>
</dbReference>